<keyword evidence="8" id="KW-0472">Membrane</keyword>
<evidence type="ECO:0000256" key="13">
    <source>
        <dbReference type="ARBA" id="ARBA00093537"/>
    </source>
</evidence>
<evidence type="ECO:0000313" key="17">
    <source>
        <dbReference type="Ensembl" id="ENSPCEP00000008237.1"/>
    </source>
</evidence>
<evidence type="ECO:0000256" key="2">
    <source>
        <dbReference type="ARBA" id="ARBA00004218"/>
    </source>
</evidence>
<dbReference type="Gene3D" id="1.10.220.60">
    <property type="entry name" value="GRIP domain"/>
    <property type="match status" value="1"/>
</dbReference>
<evidence type="ECO:0000259" key="16">
    <source>
        <dbReference type="PROSITE" id="PS50913"/>
    </source>
</evidence>
<proteinExistence type="predicted"/>
<evidence type="ECO:0000256" key="3">
    <source>
        <dbReference type="ARBA" id="ARBA00004395"/>
    </source>
</evidence>
<evidence type="ECO:0000256" key="8">
    <source>
        <dbReference type="ARBA" id="ARBA00023136"/>
    </source>
</evidence>
<feature type="region of interest" description="Disordered" evidence="15">
    <location>
        <begin position="16"/>
        <end position="58"/>
    </location>
</feature>
<evidence type="ECO:0000313" key="18">
    <source>
        <dbReference type="Proteomes" id="UP000694393"/>
    </source>
</evidence>
<comment type="subcellular location">
    <subcellularLocation>
        <location evidence="2">Cytoplasmic vesicle</location>
        <location evidence="2">Secretory vesicle</location>
        <location evidence="2">Acrosome</location>
    </subcellularLocation>
    <subcellularLocation>
        <location evidence="3">Golgi apparatus membrane</location>
        <topology evidence="3">Peripheral membrane protein</topology>
    </subcellularLocation>
    <subcellularLocation>
        <location evidence="1">Golgi apparatus</location>
        <location evidence="1">trans-Golgi network membrane</location>
    </subcellularLocation>
</comment>
<dbReference type="Ensembl" id="ENSPCET00000008527.1">
    <property type="protein sequence ID" value="ENSPCEP00000008237.1"/>
    <property type="gene ID" value="ENSPCEG00000006628.1"/>
</dbReference>
<dbReference type="GO" id="GO:0005802">
    <property type="term" value="C:trans-Golgi network"/>
    <property type="evidence" value="ECO:0007669"/>
    <property type="project" value="UniProtKB-ARBA"/>
</dbReference>
<dbReference type="Pfam" id="PF01465">
    <property type="entry name" value="GRIP"/>
    <property type="match status" value="1"/>
</dbReference>
<dbReference type="Proteomes" id="UP000694393">
    <property type="component" value="Unplaced"/>
</dbReference>
<feature type="coiled-coil region" evidence="14">
    <location>
        <begin position="125"/>
        <end position="440"/>
    </location>
</feature>
<dbReference type="InterPro" id="IPR051952">
    <property type="entry name" value="Golgi-autophagy_related"/>
</dbReference>
<keyword evidence="7 14" id="KW-0175">Coiled coil</keyword>
<feature type="region of interest" description="Disordered" evidence="15">
    <location>
        <begin position="811"/>
        <end position="830"/>
    </location>
</feature>
<feature type="domain" description="GRIP" evidence="16">
    <location>
        <begin position="751"/>
        <end position="800"/>
    </location>
</feature>
<reference evidence="17" key="1">
    <citation type="submission" date="2025-08" db="UniProtKB">
        <authorList>
            <consortium name="Ensembl"/>
        </authorList>
    </citation>
    <scope>IDENTIFICATION</scope>
</reference>
<evidence type="ECO:0000256" key="7">
    <source>
        <dbReference type="ARBA" id="ARBA00023054"/>
    </source>
</evidence>
<keyword evidence="6" id="KW-0333">Golgi apparatus</keyword>
<evidence type="ECO:0000256" key="14">
    <source>
        <dbReference type="SAM" id="Coils"/>
    </source>
</evidence>
<dbReference type="GO" id="GO:0001669">
    <property type="term" value="C:acrosomal vesicle"/>
    <property type="evidence" value="ECO:0007669"/>
    <property type="project" value="UniProtKB-SubCell"/>
</dbReference>
<evidence type="ECO:0000256" key="4">
    <source>
        <dbReference type="ARBA" id="ARBA00022553"/>
    </source>
</evidence>
<keyword evidence="4" id="KW-0597">Phosphoprotein</keyword>
<feature type="compositionally biased region" description="Polar residues" evidence="15">
    <location>
        <begin position="820"/>
        <end position="830"/>
    </location>
</feature>
<organism evidence="17 18">
    <name type="scientific">Pelusios castaneus</name>
    <name type="common">West African mud turtle</name>
    <dbReference type="NCBI Taxonomy" id="367368"/>
    <lineage>
        <taxon>Eukaryota</taxon>
        <taxon>Metazoa</taxon>
        <taxon>Chordata</taxon>
        <taxon>Craniata</taxon>
        <taxon>Vertebrata</taxon>
        <taxon>Euteleostomi</taxon>
        <taxon>Archelosauria</taxon>
        <taxon>Testudinata</taxon>
        <taxon>Testudines</taxon>
        <taxon>Pleurodira</taxon>
        <taxon>Pelomedusidae</taxon>
        <taxon>Pelusios</taxon>
    </lineage>
</organism>
<reference evidence="17" key="2">
    <citation type="submission" date="2025-09" db="UniProtKB">
        <authorList>
            <consortium name="Ensembl"/>
        </authorList>
    </citation>
    <scope>IDENTIFICATION</scope>
</reference>
<dbReference type="FunFam" id="1.10.220.60:FF:000002">
    <property type="entry name" value="Golgin subfamily A member 1"/>
    <property type="match status" value="1"/>
</dbReference>
<evidence type="ECO:0000256" key="10">
    <source>
        <dbReference type="ARBA" id="ARBA00070165"/>
    </source>
</evidence>
<evidence type="ECO:0000256" key="12">
    <source>
        <dbReference type="ARBA" id="ARBA00093371"/>
    </source>
</evidence>
<evidence type="ECO:0000256" key="9">
    <source>
        <dbReference type="ARBA" id="ARBA00023329"/>
    </source>
</evidence>
<accession>A0A8C8RNJ3</accession>
<evidence type="ECO:0000256" key="1">
    <source>
        <dbReference type="ARBA" id="ARBA00004198"/>
    </source>
</evidence>
<keyword evidence="9" id="KW-0968">Cytoplasmic vesicle</keyword>
<dbReference type="PANTHER" id="PTHR23157:SF24">
    <property type="entry name" value="GOLGIN SUBFAMILY A MEMBER 1"/>
    <property type="match status" value="1"/>
</dbReference>
<dbReference type="GO" id="GO:0000139">
    <property type="term" value="C:Golgi membrane"/>
    <property type="evidence" value="ECO:0007669"/>
    <property type="project" value="UniProtKB-SubCell"/>
</dbReference>
<dbReference type="InterPro" id="IPR000237">
    <property type="entry name" value="GRIP_dom"/>
</dbReference>
<comment type="function">
    <text evidence="12">Involved in vesicular trafficking at the Golgi apparatus level. Involved in endosome-to-Golgi trafficking. Mechanistically, captures transport vesicles arriving from endosomes via the protein TBC1D23. Recognized vesicles are then tethered to the trans-Golgi before subsequent SNARE engagement and vesicle fusion. Selectively regulates E-cadherin transport from the trans-Golgi network in tubulovesicular carriers.</text>
</comment>
<dbReference type="AlphaFoldDB" id="A0A8C8RNJ3"/>
<evidence type="ECO:0000256" key="5">
    <source>
        <dbReference type="ARBA" id="ARBA00022765"/>
    </source>
</evidence>
<dbReference type="PROSITE" id="PS50913">
    <property type="entry name" value="GRIP"/>
    <property type="match status" value="1"/>
</dbReference>
<feature type="coiled-coil region" evidence="14">
    <location>
        <begin position="470"/>
        <end position="595"/>
    </location>
</feature>
<dbReference type="SMART" id="SM00755">
    <property type="entry name" value="Grip"/>
    <property type="match status" value="1"/>
</dbReference>
<evidence type="ECO:0000256" key="15">
    <source>
        <dbReference type="SAM" id="MobiDB-lite"/>
    </source>
</evidence>
<name>A0A8C8RNJ3_9SAUR</name>
<keyword evidence="5" id="KW-0013">ADP-ribosylation</keyword>
<comment type="subunit">
    <text evidence="13">Interacts with RAB6A. Directly interacts with TBC1D23. Interacts with FAM91A1; this interaction may be mediated by TBC1D23. Interacts with ARL1; this interaction recruits Golgin-97/GOLGA1 onto the Golgi apparatus.</text>
</comment>
<keyword evidence="18" id="KW-1185">Reference proteome</keyword>
<evidence type="ECO:0000256" key="6">
    <source>
        <dbReference type="ARBA" id="ARBA00023034"/>
    </source>
</evidence>
<dbReference type="PANTHER" id="PTHR23157">
    <property type="entry name" value="GRIP AND COILED-COIL DOMAIN-CONTAINING PROTEIN 1"/>
    <property type="match status" value="1"/>
</dbReference>
<evidence type="ECO:0000256" key="11">
    <source>
        <dbReference type="ARBA" id="ARBA00078935"/>
    </source>
</evidence>
<sequence>MFAKLKKKIAEEAAIAPRPGGATRIPRSVSKESITSVGADSGDDFASDGSSSREDLSSQLFRRNEQIRKLEAKLSDYAEQVRNLQKIKEKLEIALEKHQDSSMKKFQEQNETYQANRAKMAEGMALALEKKDQEWREKLIHLEKEKEVLAAQLQEMREQSLNLFQKRDEIDELEGFQQQELAKVKHLLLKKEQSLSRAEQELEACSQELTHAKEQLRVTSHLSSHQSSELQDLRKQHSELEAQRDELVTAEANAENKITALEQRGQELQTFIQHLSVDLQNAQVSASGCEKRLESLQVEHESLQLEYEQHRLKMTVEVDEKNKLIEHLQEKVSSLEKRLEGNFSGDEHVWEVLKEKTALEQKLDDTQQQLLTTRTNHAETVNLLETQVTQLNSQITEAQALLGEREEFVKNFKESSVCQLKELEQALQLANGALERSKEEIGERDLQIQKLQTDLEVETSKLQQHLSTVEHQCAEQIRRLEAQIAALESAQEFDKTTSKHKISQLEQENEVLDQSRKEYESSLKKQESELERLKKELSSRETVNVEIAKALEETRKQRDELQQQAADLILLVKEKDQLINEKSDVLLKKEEALNQLSPAHEAVMLQSDGEAQKRQATAREETAGKPISAWRLKIKEQQENVLATGRNVLALEGARALNKHLRPPEDSEVEQNGEVAAVDIIQLQKDNRDLEQQISEKNKMIKQLQQRMTELKKTLQKELKIRPDEIPEVREKLNSEVPNAATTVTNNSDLNDSREINFEYLKHVVLKFMSSRESEAFHLIKAVSVLLNFSQEEENLLKETLEYKMSWFGSKPAPKGSIRPSISNPRTPWS</sequence>
<feature type="coiled-coil region" evidence="14">
    <location>
        <begin position="680"/>
        <end position="721"/>
    </location>
</feature>
<protein>
    <recommendedName>
        <fullName evidence="10">Golgin subfamily A member 1</fullName>
    </recommendedName>
    <alternativeName>
        <fullName evidence="11">Golgin-97</fullName>
    </alternativeName>
</protein>